<comment type="caution">
    <text evidence="1">The sequence shown here is derived from an EMBL/GenBank/DDBJ whole genome shotgun (WGS) entry which is preliminary data.</text>
</comment>
<protein>
    <submittedName>
        <fullName evidence="1">Uncharacterized protein</fullName>
    </submittedName>
</protein>
<sequence length="73" mass="8192">MFVVVEISYRENQQTMVFAGVASGYGCIEVPSGVVGREVLPFEGILQVYKLFLIKLEVCHFTNYLSSKLLNLC</sequence>
<dbReference type="EMBL" id="VSSQ01075811">
    <property type="protein sequence ID" value="MPN26330.1"/>
    <property type="molecule type" value="Genomic_DNA"/>
</dbReference>
<reference evidence="1" key="1">
    <citation type="submission" date="2019-08" db="EMBL/GenBank/DDBJ databases">
        <authorList>
            <person name="Kucharzyk K."/>
            <person name="Murdoch R.W."/>
            <person name="Higgins S."/>
            <person name="Loffler F."/>
        </authorList>
    </citation>
    <scope>NUCLEOTIDE SEQUENCE</scope>
</reference>
<accession>A0A645GJK5</accession>
<name>A0A645GJK5_9ZZZZ</name>
<organism evidence="1">
    <name type="scientific">bioreactor metagenome</name>
    <dbReference type="NCBI Taxonomy" id="1076179"/>
    <lineage>
        <taxon>unclassified sequences</taxon>
        <taxon>metagenomes</taxon>
        <taxon>ecological metagenomes</taxon>
    </lineage>
</organism>
<gene>
    <name evidence="1" type="ORF">SDC9_173754</name>
</gene>
<proteinExistence type="predicted"/>
<evidence type="ECO:0000313" key="1">
    <source>
        <dbReference type="EMBL" id="MPN26330.1"/>
    </source>
</evidence>
<dbReference type="AlphaFoldDB" id="A0A645GJK5"/>